<evidence type="ECO:0000313" key="1">
    <source>
        <dbReference type="EMBL" id="GAA1566054.1"/>
    </source>
</evidence>
<evidence type="ECO:0000313" key="2">
    <source>
        <dbReference type="Proteomes" id="UP001500393"/>
    </source>
</evidence>
<protein>
    <submittedName>
        <fullName evidence="1">Uncharacterized protein</fullName>
    </submittedName>
</protein>
<dbReference type="RefSeq" id="WP_344212046.1">
    <property type="nucleotide sequence ID" value="NZ_BAAAOS010000017.1"/>
</dbReference>
<name>A0ABN2CX48_9ACTN</name>
<dbReference type="Proteomes" id="UP001500393">
    <property type="component" value="Unassembled WGS sequence"/>
</dbReference>
<sequence length="78" mass="8577">MNRHRTMTFTEILAARLGVDEPNLHDELEARLGSLLAALTGDAPADSAEIATAHGDLYALGWLYDDARRELAIREARS</sequence>
<proteinExistence type="predicted"/>
<organism evidence="1 2">
    <name type="scientific">Kribbella sancticallisti</name>
    <dbReference type="NCBI Taxonomy" id="460087"/>
    <lineage>
        <taxon>Bacteria</taxon>
        <taxon>Bacillati</taxon>
        <taxon>Actinomycetota</taxon>
        <taxon>Actinomycetes</taxon>
        <taxon>Propionibacteriales</taxon>
        <taxon>Kribbellaceae</taxon>
        <taxon>Kribbella</taxon>
    </lineage>
</organism>
<gene>
    <name evidence="1" type="ORF">GCM10009789_19410</name>
</gene>
<keyword evidence="2" id="KW-1185">Reference proteome</keyword>
<reference evidence="1 2" key="1">
    <citation type="journal article" date="2019" name="Int. J. Syst. Evol. Microbiol.">
        <title>The Global Catalogue of Microorganisms (GCM) 10K type strain sequencing project: providing services to taxonomists for standard genome sequencing and annotation.</title>
        <authorList>
            <consortium name="The Broad Institute Genomics Platform"/>
            <consortium name="The Broad Institute Genome Sequencing Center for Infectious Disease"/>
            <person name="Wu L."/>
            <person name="Ma J."/>
        </authorList>
    </citation>
    <scope>NUCLEOTIDE SEQUENCE [LARGE SCALE GENOMIC DNA]</scope>
    <source>
        <strain evidence="1 2">JCM 14969</strain>
    </source>
</reference>
<comment type="caution">
    <text evidence="1">The sequence shown here is derived from an EMBL/GenBank/DDBJ whole genome shotgun (WGS) entry which is preliminary data.</text>
</comment>
<dbReference type="EMBL" id="BAAAOS010000017">
    <property type="protein sequence ID" value="GAA1566054.1"/>
    <property type="molecule type" value="Genomic_DNA"/>
</dbReference>
<accession>A0ABN2CX48</accession>